<dbReference type="GO" id="GO:0005737">
    <property type="term" value="C:cytoplasm"/>
    <property type="evidence" value="ECO:0007669"/>
    <property type="project" value="TreeGrafter"/>
</dbReference>
<evidence type="ECO:0000256" key="1">
    <source>
        <dbReference type="ARBA" id="ARBA00004948"/>
    </source>
</evidence>
<accession>A0A956RML2</accession>
<protein>
    <submittedName>
        <fullName evidence="4">Thiamine phosphate synthase</fullName>
    </submittedName>
</protein>
<evidence type="ECO:0000313" key="5">
    <source>
        <dbReference type="Proteomes" id="UP000697710"/>
    </source>
</evidence>
<proteinExistence type="predicted"/>
<evidence type="ECO:0000313" key="4">
    <source>
        <dbReference type="EMBL" id="MCA9726581.1"/>
    </source>
</evidence>
<name>A0A956RML2_UNCEI</name>
<dbReference type="SUPFAM" id="SSF51391">
    <property type="entry name" value="Thiamin phosphate synthase"/>
    <property type="match status" value="1"/>
</dbReference>
<comment type="pathway">
    <text evidence="1">Cofactor biosynthesis; thiamine diphosphate biosynthesis.</text>
</comment>
<feature type="domain" description="Thiamine phosphate synthase/TenI" evidence="3">
    <location>
        <begin position="41"/>
        <end position="192"/>
    </location>
</feature>
<keyword evidence="2" id="KW-0784">Thiamine biosynthesis</keyword>
<organism evidence="4 5">
    <name type="scientific">Eiseniibacteriota bacterium</name>
    <dbReference type="NCBI Taxonomy" id="2212470"/>
    <lineage>
        <taxon>Bacteria</taxon>
        <taxon>Candidatus Eiseniibacteriota</taxon>
    </lineage>
</organism>
<dbReference type="CDD" id="cd00564">
    <property type="entry name" value="TMP_TenI"/>
    <property type="match status" value="1"/>
</dbReference>
<sequence>MSRADEASPFRVLAISDRTLMGPDPVATARRLWDHRLPSWALQWREKSASPREVYRDLLTLKTDLENDPAILVNDRVDLALALGLHVHLTEQSIPIRVARTLLPAGTWIGRSVHSAARAREAAMEGADYLLFGPIFDTPSKRAYGAPQGLAALAAVAGAVSVPVIAVGGIDRTTAPRCAEHGASGVAAIREIWESDDPARRLSELHDAFVDSL</sequence>
<dbReference type="EMBL" id="JAGQHR010000045">
    <property type="protein sequence ID" value="MCA9726581.1"/>
    <property type="molecule type" value="Genomic_DNA"/>
</dbReference>
<dbReference type="GO" id="GO:0009228">
    <property type="term" value="P:thiamine biosynthetic process"/>
    <property type="evidence" value="ECO:0007669"/>
    <property type="project" value="UniProtKB-KW"/>
</dbReference>
<dbReference type="Gene3D" id="3.20.20.70">
    <property type="entry name" value="Aldolase class I"/>
    <property type="match status" value="1"/>
</dbReference>
<comment type="caution">
    <text evidence="4">The sequence shown here is derived from an EMBL/GenBank/DDBJ whole genome shotgun (WGS) entry which is preliminary data.</text>
</comment>
<dbReference type="AlphaFoldDB" id="A0A956RML2"/>
<dbReference type="Pfam" id="PF02581">
    <property type="entry name" value="TMP-TENI"/>
    <property type="match status" value="1"/>
</dbReference>
<dbReference type="InterPro" id="IPR013785">
    <property type="entry name" value="Aldolase_TIM"/>
</dbReference>
<evidence type="ECO:0000256" key="2">
    <source>
        <dbReference type="ARBA" id="ARBA00022977"/>
    </source>
</evidence>
<dbReference type="InterPro" id="IPR022998">
    <property type="entry name" value="ThiamineP_synth_TenI"/>
</dbReference>
<gene>
    <name evidence="4" type="ORF">KC729_02795</name>
</gene>
<dbReference type="Proteomes" id="UP000697710">
    <property type="component" value="Unassembled WGS sequence"/>
</dbReference>
<dbReference type="InterPro" id="IPR036206">
    <property type="entry name" value="ThiamineP_synth_sf"/>
</dbReference>
<dbReference type="PANTHER" id="PTHR20857">
    <property type="entry name" value="THIAMINE-PHOSPHATE PYROPHOSPHORYLASE"/>
    <property type="match status" value="1"/>
</dbReference>
<reference evidence="4" key="2">
    <citation type="journal article" date="2021" name="Microbiome">
        <title>Successional dynamics and alternative stable states in a saline activated sludge microbial community over 9 years.</title>
        <authorList>
            <person name="Wang Y."/>
            <person name="Ye J."/>
            <person name="Ju F."/>
            <person name="Liu L."/>
            <person name="Boyd J.A."/>
            <person name="Deng Y."/>
            <person name="Parks D.H."/>
            <person name="Jiang X."/>
            <person name="Yin X."/>
            <person name="Woodcroft B.J."/>
            <person name="Tyson G.W."/>
            <person name="Hugenholtz P."/>
            <person name="Polz M.F."/>
            <person name="Zhang T."/>
        </authorList>
    </citation>
    <scope>NUCLEOTIDE SEQUENCE</scope>
    <source>
        <strain evidence="4">HKST-UBA01</strain>
    </source>
</reference>
<dbReference type="PANTHER" id="PTHR20857:SF15">
    <property type="entry name" value="THIAMINE-PHOSPHATE SYNTHASE"/>
    <property type="match status" value="1"/>
</dbReference>
<evidence type="ECO:0000259" key="3">
    <source>
        <dbReference type="Pfam" id="PF02581"/>
    </source>
</evidence>
<dbReference type="GO" id="GO:0004789">
    <property type="term" value="F:thiamine-phosphate diphosphorylase activity"/>
    <property type="evidence" value="ECO:0007669"/>
    <property type="project" value="TreeGrafter"/>
</dbReference>
<reference evidence="4" key="1">
    <citation type="submission" date="2020-04" db="EMBL/GenBank/DDBJ databases">
        <authorList>
            <person name="Zhang T."/>
        </authorList>
    </citation>
    <scope>NUCLEOTIDE SEQUENCE</scope>
    <source>
        <strain evidence="4">HKST-UBA01</strain>
    </source>
</reference>